<comment type="subcellular location">
    <subcellularLocation>
        <location evidence="1">Cell membrane</location>
        <topology evidence="1">Multi-pass membrane protein</topology>
    </subcellularLocation>
    <subcellularLocation>
        <location evidence="7">Membrane</location>
        <topology evidence="7">Multi-pass membrane protein</topology>
    </subcellularLocation>
</comment>
<evidence type="ECO:0000256" key="1">
    <source>
        <dbReference type="ARBA" id="ARBA00004651"/>
    </source>
</evidence>
<dbReference type="InterPro" id="IPR050586">
    <property type="entry name" value="CPA3_Na-H_Antiporter_D"/>
</dbReference>
<evidence type="ECO:0000259" key="9">
    <source>
        <dbReference type="Pfam" id="PF00361"/>
    </source>
</evidence>
<evidence type="ECO:0000256" key="6">
    <source>
        <dbReference type="ARBA" id="ARBA00023136"/>
    </source>
</evidence>
<organism evidence="10 11">
    <name type="scientific">Thermotoga neapolitana (strain ATCC 49049 / DSM 4359 / NBRC 107923 / NS-E)</name>
    <dbReference type="NCBI Taxonomy" id="309803"/>
    <lineage>
        <taxon>Bacteria</taxon>
        <taxon>Thermotogati</taxon>
        <taxon>Thermotogota</taxon>
        <taxon>Thermotogae</taxon>
        <taxon>Thermotogales</taxon>
        <taxon>Thermotogaceae</taxon>
        <taxon>Thermotoga</taxon>
    </lineage>
</organism>
<feature type="transmembrane region" description="Helical" evidence="8">
    <location>
        <begin position="271"/>
        <end position="290"/>
    </location>
</feature>
<evidence type="ECO:0000256" key="8">
    <source>
        <dbReference type="SAM" id="Phobius"/>
    </source>
</evidence>
<keyword evidence="6 8" id="KW-0472">Membrane</keyword>
<name>B9K9A3_THENN</name>
<dbReference type="PANTHER" id="PTHR42703:SF1">
    <property type="entry name" value="NA(+)_H(+) ANTIPORTER SUBUNIT D1"/>
    <property type="match status" value="1"/>
</dbReference>
<evidence type="ECO:0000256" key="5">
    <source>
        <dbReference type="ARBA" id="ARBA00022989"/>
    </source>
</evidence>
<feature type="domain" description="NADH:quinone oxidoreductase/Mrp antiporter transmembrane" evidence="9">
    <location>
        <begin position="112"/>
        <end position="385"/>
    </location>
</feature>
<feature type="transmembrane region" description="Helical" evidence="8">
    <location>
        <begin position="141"/>
        <end position="163"/>
    </location>
</feature>
<dbReference type="KEGG" id="tna:CTN_1360"/>
<evidence type="ECO:0000313" key="10">
    <source>
        <dbReference type="EMBL" id="ACM23536.1"/>
    </source>
</evidence>
<proteinExistence type="inferred from homology"/>
<evidence type="ECO:0000256" key="3">
    <source>
        <dbReference type="ARBA" id="ARBA00022475"/>
    </source>
</evidence>
<keyword evidence="4 7" id="KW-0812">Transmembrane</keyword>
<gene>
    <name evidence="10" type="ordered locus">CTN_1360</name>
</gene>
<dbReference type="InterPro" id="IPR001750">
    <property type="entry name" value="ND/Mrp_TM"/>
</dbReference>
<dbReference type="Pfam" id="PF00361">
    <property type="entry name" value="Proton_antipo_M"/>
    <property type="match status" value="1"/>
</dbReference>
<keyword evidence="11" id="KW-1185">Reference proteome</keyword>
<feature type="transmembrane region" description="Helical" evidence="8">
    <location>
        <begin position="302"/>
        <end position="326"/>
    </location>
</feature>
<feature type="transmembrane region" description="Helical" evidence="8">
    <location>
        <begin position="338"/>
        <end position="359"/>
    </location>
</feature>
<dbReference type="HOGENOM" id="CLU_007100_9_2_0"/>
<dbReference type="Proteomes" id="UP000000445">
    <property type="component" value="Chromosome"/>
</dbReference>
<feature type="transmembrane region" description="Helical" evidence="8">
    <location>
        <begin position="68"/>
        <end position="86"/>
    </location>
</feature>
<protein>
    <submittedName>
        <fullName evidence="10">NADH dehydrogenase</fullName>
    </submittedName>
</protein>
<dbReference type="STRING" id="309803.CTN_1360"/>
<evidence type="ECO:0000256" key="4">
    <source>
        <dbReference type="ARBA" id="ARBA00022692"/>
    </source>
</evidence>
<sequence length="466" mass="50525">MISLLVAIPLLAAFLSLFLKKISGVLFFLSALVNLTIIFMERFPNAVSIHPMGNWKPPFGINLVLDNASFYAVLIINLIFFLVSLLPETTKKNYETSLMLLMAATNGFVLTGDLFNSFVFMEIITITAVTIASKRENFYNAYKYLILGGVAGSLYLLATIFVYGTAGSLNMAHVAMVGLSSGSLVAVTTLYTIGLGVEAKLFPLNGWVSGVYGGNELAPVVLGTSVSFAALYMVGRLFGTVFQGSGAEVLYTLSLITILAGEFAALRQTSLLKTFAYSSVAQAGIVIAMISKGTETSMNLAYFHLTNDVVAKFVIFLVAGFLVYNYEDLNGIFKKHRVLGVSFSMATFSLVGFPLFAGFQSKIRIIMETFSSNDLLLPAVLLLATAIEVGYVIRWNVKLWFGEETQEDKTPAPFTVGLFAMILAAFLVFVFVKPEVALSGTQKMAEALIDTEGYIKGVLFSTRGGM</sequence>
<keyword evidence="5 8" id="KW-1133">Transmembrane helix</keyword>
<comment type="similarity">
    <text evidence="2">Belongs to the CPA3 antiporters (TC 2.A.63) subunit D family.</text>
</comment>
<feature type="transmembrane region" description="Helical" evidence="8">
    <location>
        <begin position="375"/>
        <end position="393"/>
    </location>
</feature>
<reference evidence="10 11" key="1">
    <citation type="journal article" date="2009" name="Biosci. Biotechnol. Biochem.">
        <title>WeGAS: a web-based microbial genome annotation system.</title>
        <authorList>
            <person name="Lee D."/>
            <person name="Seo H."/>
            <person name="Park C."/>
            <person name="Park K."/>
        </authorList>
    </citation>
    <scope>NUCLEOTIDE SEQUENCE [LARGE SCALE GENOMIC DNA]</scope>
    <source>
        <strain evidence="11">ATCC 49049 / DSM 4359 / NBRC 107923 / NS-E</strain>
    </source>
</reference>
<feature type="transmembrane region" description="Helical" evidence="8">
    <location>
        <begin position="175"/>
        <end position="197"/>
    </location>
</feature>
<feature type="transmembrane region" description="Helical" evidence="8">
    <location>
        <begin position="98"/>
        <end position="121"/>
    </location>
</feature>
<dbReference type="AlphaFoldDB" id="B9K9A3"/>
<accession>B9K9A3</accession>
<evidence type="ECO:0000313" key="11">
    <source>
        <dbReference type="Proteomes" id="UP000000445"/>
    </source>
</evidence>
<dbReference type="GO" id="GO:0005886">
    <property type="term" value="C:plasma membrane"/>
    <property type="evidence" value="ECO:0007669"/>
    <property type="project" value="UniProtKB-SubCell"/>
</dbReference>
<dbReference type="EMBL" id="CP000916">
    <property type="protein sequence ID" value="ACM23536.1"/>
    <property type="molecule type" value="Genomic_DNA"/>
</dbReference>
<feature type="transmembrane region" description="Helical" evidence="8">
    <location>
        <begin position="247"/>
        <end position="265"/>
    </location>
</feature>
<feature type="transmembrane region" description="Helical" evidence="8">
    <location>
        <begin position="217"/>
        <end position="235"/>
    </location>
</feature>
<feature type="transmembrane region" description="Helical" evidence="8">
    <location>
        <begin position="413"/>
        <end position="432"/>
    </location>
</feature>
<dbReference type="PANTHER" id="PTHR42703">
    <property type="entry name" value="NADH DEHYDROGENASE"/>
    <property type="match status" value="1"/>
</dbReference>
<evidence type="ECO:0000256" key="2">
    <source>
        <dbReference type="ARBA" id="ARBA00005346"/>
    </source>
</evidence>
<dbReference type="eggNOG" id="COG0651">
    <property type="taxonomic scope" value="Bacteria"/>
</dbReference>
<dbReference type="RefSeq" id="WP_015919830.1">
    <property type="nucleotide sequence ID" value="NC_011978.1"/>
</dbReference>
<keyword evidence="3" id="KW-1003">Cell membrane</keyword>
<evidence type="ECO:0000256" key="7">
    <source>
        <dbReference type="RuleBase" id="RU000320"/>
    </source>
</evidence>